<protein>
    <submittedName>
        <fullName evidence="2">Uncharacterized protein</fullName>
    </submittedName>
</protein>
<dbReference type="Proteomes" id="UP000184447">
    <property type="component" value="Unassembled WGS sequence"/>
</dbReference>
<feature type="transmembrane region" description="Helical" evidence="1">
    <location>
        <begin position="36"/>
        <end position="56"/>
    </location>
</feature>
<keyword evidence="1" id="KW-1133">Transmembrane helix</keyword>
<dbReference type="RefSeq" id="WP_073339276.1">
    <property type="nucleotide sequence ID" value="NZ_FQXM01000019.1"/>
</dbReference>
<dbReference type="EMBL" id="FQXM01000019">
    <property type="protein sequence ID" value="SHH89159.1"/>
    <property type="molecule type" value="Genomic_DNA"/>
</dbReference>
<gene>
    <name evidence="2" type="ORF">SAMN02745207_03012</name>
</gene>
<keyword evidence="1" id="KW-0812">Transmembrane</keyword>
<evidence type="ECO:0000256" key="1">
    <source>
        <dbReference type="SAM" id="Phobius"/>
    </source>
</evidence>
<keyword evidence="3" id="KW-1185">Reference proteome</keyword>
<name>A0A1M5WNS3_9CLOT</name>
<evidence type="ECO:0000313" key="2">
    <source>
        <dbReference type="EMBL" id="SHH89159.1"/>
    </source>
</evidence>
<proteinExistence type="predicted"/>
<evidence type="ECO:0000313" key="3">
    <source>
        <dbReference type="Proteomes" id="UP000184447"/>
    </source>
</evidence>
<organism evidence="2 3">
    <name type="scientific">Clostridium grantii DSM 8605</name>
    <dbReference type="NCBI Taxonomy" id="1121316"/>
    <lineage>
        <taxon>Bacteria</taxon>
        <taxon>Bacillati</taxon>
        <taxon>Bacillota</taxon>
        <taxon>Clostridia</taxon>
        <taxon>Eubacteriales</taxon>
        <taxon>Clostridiaceae</taxon>
        <taxon>Clostridium</taxon>
    </lineage>
</organism>
<accession>A0A1M5WNS3</accession>
<dbReference type="STRING" id="1121316.SAMN02745207_03012"/>
<sequence length="62" mass="6757">MKNKIRALGPLIISNVMACILLVATIKTKVGNEKIIYTILLISLVLASVLLGHATWTDHENS</sequence>
<dbReference type="AlphaFoldDB" id="A0A1M5WNS3"/>
<feature type="transmembrane region" description="Helical" evidence="1">
    <location>
        <begin position="6"/>
        <end position="24"/>
    </location>
</feature>
<keyword evidence="1" id="KW-0472">Membrane</keyword>
<reference evidence="2 3" key="1">
    <citation type="submission" date="2016-11" db="EMBL/GenBank/DDBJ databases">
        <authorList>
            <person name="Jaros S."/>
            <person name="Januszkiewicz K."/>
            <person name="Wedrychowicz H."/>
        </authorList>
    </citation>
    <scope>NUCLEOTIDE SEQUENCE [LARGE SCALE GENOMIC DNA]</scope>
    <source>
        <strain evidence="2 3">DSM 8605</strain>
    </source>
</reference>